<dbReference type="RefSeq" id="YP_009004271.1">
    <property type="nucleotide sequence ID" value="NC_023549.1"/>
</dbReference>
<dbReference type="InterPro" id="IPR027434">
    <property type="entry name" value="Homing_endonucl"/>
</dbReference>
<dbReference type="InterPro" id="IPR027417">
    <property type="entry name" value="P-loop_NTPase"/>
</dbReference>
<accession>U5PXI8</accession>
<reference evidence="2 3" key="1">
    <citation type="journal article" date="2013" name="Genome Announc.">
        <title>Complete Genome of Clavibacter michiganensis subsp. sepedonicusis Siphophage CN1A.</title>
        <authorList>
            <person name="Kongari R.R."/>
            <person name="Yao G.W."/>
            <person name="Chamakura K.R."/>
            <person name="Kuty Everett G.F."/>
        </authorList>
    </citation>
    <scope>NUCLEOTIDE SEQUENCE [LARGE SCALE GENOMIC DNA]</scope>
</reference>
<dbReference type="SUPFAM" id="SSF51294">
    <property type="entry name" value="Hedgehog/intein (Hint) domain"/>
    <property type="match status" value="1"/>
</dbReference>
<dbReference type="Gene3D" id="3.40.50.300">
    <property type="entry name" value="P-loop containing nucleotide triphosphate hydrolases"/>
    <property type="match status" value="1"/>
</dbReference>
<dbReference type="InterPro" id="IPR004860">
    <property type="entry name" value="LAGLIDADG_dom"/>
</dbReference>
<evidence type="ECO:0000259" key="1">
    <source>
        <dbReference type="PROSITE" id="PS50819"/>
    </source>
</evidence>
<dbReference type="Proteomes" id="UP000017651">
    <property type="component" value="Segment"/>
</dbReference>
<evidence type="ECO:0000313" key="3">
    <source>
        <dbReference type="Proteomes" id="UP000017651"/>
    </source>
</evidence>
<dbReference type="GO" id="GO:0004519">
    <property type="term" value="F:endonuclease activity"/>
    <property type="evidence" value="ECO:0007669"/>
    <property type="project" value="InterPro"/>
</dbReference>
<name>U5PXI8_9CAUD</name>
<gene>
    <name evidence="2" type="ORF">CN1A_59</name>
</gene>
<dbReference type="InterPro" id="IPR004042">
    <property type="entry name" value="Intein_endonuc_central"/>
</dbReference>
<organism evidence="2 3">
    <name type="scientific">Clavibacter phage CN1A</name>
    <dbReference type="NCBI Taxonomy" id="1406793"/>
    <lineage>
        <taxon>Viruses</taxon>
        <taxon>Duplodnaviria</taxon>
        <taxon>Heunggongvirae</taxon>
        <taxon>Uroviricota</taxon>
        <taxon>Caudoviricetes</taxon>
        <taxon>Cinunavirus</taxon>
        <taxon>Cinunavirus CN1A</taxon>
    </lineage>
</organism>
<dbReference type="Gene3D" id="3.30.420.240">
    <property type="match status" value="1"/>
</dbReference>
<dbReference type="Gene3D" id="3.10.28.10">
    <property type="entry name" value="Homing endonucleases"/>
    <property type="match status" value="2"/>
</dbReference>
<feature type="domain" description="DOD-type homing endonuclease" evidence="1">
    <location>
        <begin position="195"/>
        <end position="286"/>
    </location>
</feature>
<dbReference type="SUPFAM" id="SSF55608">
    <property type="entry name" value="Homing endonucleases"/>
    <property type="match status" value="1"/>
</dbReference>
<dbReference type="KEGG" id="vg:18506579"/>
<sequence length="842" mass="94262">MTQMTQVINMAMNEIQDKSRNRLYQTDFDAWSWDVLGRRQYEKLRDINNTIIHSKKTRNAIKSANGCGKDIALDTPLPTPTGWTTMGDVRVGDLVLDESGRPTRVLAKSEVFNNPSFRVVFSDGAEIVTSATHQWNTLTVNKRSHIQTEDWRDSWDASTTVTTGDIRDSLDAKHGIPINGALVLPEADLPIDPYVLGAWLGDGSSSYAQITARQGLRRRLYNLGVFGNKHIPQVYLRASIAQRRELLRGLMDTDGFVASGRKHVGINLASDRLFGDLVELIRSLGVRTPRHTSQSRGHRIQFSPNFTPFTLGSYKAKEFAPVEAQRSRQSIRTVVAVEEIRSVPTQCIRVDAPRNLFLATEWMIPTHNSMDLADLITWWVTCFPPEDSLAIISAPSLDQINRVVFKYLKDNYGHAAATAAQKDMLNPFPGWINESLEWKYKKMDGSGNEAIAFGKRPTDQDIVSTFQGTRKLRTFVALDEAGGVPPELFTGAEAVMTGQDSKIVAIGNPDSRGTEFHRIFTVPALMDEWNTFTISAYDLPTVTGEVVYPDHPEKQERMLKGLTSLDWIQHKERVWKVGGKPDGRFLAKVLGEFPGETDNAFFPQEAIDRGNDTTIDKPEKGIIMGVDLARMGDDDSVVYTNQGGRVRLFKGQVRYSDREGTKTTTGVWSKENTVASARRVHAIAMQIGAKQVRLDSSGIGGAVFDELEQLEEFDGKCYTLVGINNANSSSNNMRWANIRAENHDNLRDMLIKGYVDLDPEDTMLRDELLVITYKLNLRGAVQITPKDEMKSELNGSPDRLDAVIYSLADLDHIVDGPQPGERIEYDMGVFEEESPFYAADFW</sequence>
<protein>
    <submittedName>
        <fullName evidence="2">Terminase large subunit</fullName>
    </submittedName>
</protein>
<dbReference type="Pfam" id="PF14528">
    <property type="entry name" value="LAGLIDADG_3"/>
    <property type="match status" value="1"/>
</dbReference>
<keyword evidence="3" id="KW-1185">Reference proteome</keyword>
<evidence type="ECO:0000313" key="2">
    <source>
        <dbReference type="EMBL" id="AGY47168.1"/>
    </source>
</evidence>
<dbReference type="InterPro" id="IPR036844">
    <property type="entry name" value="Hint_dom_sf"/>
</dbReference>
<proteinExistence type="predicted"/>
<dbReference type="OrthoDB" id="2042at10239"/>
<dbReference type="PROSITE" id="PS50819">
    <property type="entry name" value="INTEIN_ENDONUCLEASE"/>
    <property type="match status" value="1"/>
</dbReference>
<dbReference type="GeneID" id="18506579"/>
<dbReference type="EMBL" id="KF669650">
    <property type="protein sequence ID" value="AGY47168.1"/>
    <property type="molecule type" value="Genomic_DNA"/>
</dbReference>